<dbReference type="Gene3D" id="3.90.75.20">
    <property type="match status" value="1"/>
</dbReference>
<reference evidence="3" key="1">
    <citation type="submission" date="2020-03" db="EMBL/GenBank/DDBJ databases">
        <title>The deep terrestrial virosphere.</title>
        <authorList>
            <person name="Holmfeldt K."/>
            <person name="Nilsson E."/>
            <person name="Simone D."/>
            <person name="Lopez-Fernandez M."/>
            <person name="Wu X."/>
            <person name="de Brujin I."/>
            <person name="Lundin D."/>
            <person name="Andersson A."/>
            <person name="Bertilsson S."/>
            <person name="Dopson M."/>
        </authorList>
    </citation>
    <scope>NUCLEOTIDE SEQUENCE</scope>
    <source>
        <strain evidence="3">MM171A00145</strain>
    </source>
</reference>
<sequence>MTTPKTNAEQLVDEDWKPVTGYEGFYEVSDCGGVRSLDRKVNAPHGVRSARGRVLAQSPDADGYHLVALSMGGNVTTQKVHHLVLNSFCGPCPDGMECRHKDGIKNHNHISNLDWNTRERNCADRQLHGAGNKGERHNMAKLTEVDVMSIREHIEGGGSCRDIGRMFSVSAATISNIGTGKTWGHLKGK</sequence>
<feature type="domain" description="HNH nuclease" evidence="2">
    <location>
        <begin position="79"/>
        <end position="121"/>
    </location>
</feature>
<feature type="domain" description="NUMOD4" evidence="1">
    <location>
        <begin position="14"/>
        <end position="70"/>
    </location>
</feature>
<dbReference type="GO" id="GO:0016788">
    <property type="term" value="F:hydrolase activity, acting on ester bonds"/>
    <property type="evidence" value="ECO:0007669"/>
    <property type="project" value="InterPro"/>
</dbReference>
<evidence type="ECO:0000259" key="1">
    <source>
        <dbReference type="Pfam" id="PF07463"/>
    </source>
</evidence>
<keyword evidence="3" id="KW-0255">Endonuclease</keyword>
<evidence type="ECO:0000313" key="3">
    <source>
        <dbReference type="EMBL" id="QJB01093.1"/>
    </source>
</evidence>
<dbReference type="InterPro" id="IPR010902">
    <property type="entry name" value="NUMOD4"/>
</dbReference>
<name>A0A6M3M5L6_9ZZZZ</name>
<dbReference type="AlphaFoldDB" id="A0A6M3M5L6"/>
<evidence type="ECO:0000259" key="2">
    <source>
        <dbReference type="Pfam" id="PF13392"/>
    </source>
</evidence>
<gene>
    <name evidence="3" type="ORF">MM171A00145_0030</name>
</gene>
<organism evidence="3">
    <name type="scientific">viral metagenome</name>
    <dbReference type="NCBI Taxonomy" id="1070528"/>
    <lineage>
        <taxon>unclassified sequences</taxon>
        <taxon>metagenomes</taxon>
        <taxon>organismal metagenomes</taxon>
    </lineage>
</organism>
<dbReference type="SUPFAM" id="SSF54060">
    <property type="entry name" value="His-Me finger endonucleases"/>
    <property type="match status" value="1"/>
</dbReference>
<dbReference type="InterPro" id="IPR003615">
    <property type="entry name" value="HNH_nuc"/>
</dbReference>
<keyword evidence="3" id="KW-0540">Nuclease</keyword>
<dbReference type="GO" id="GO:0004519">
    <property type="term" value="F:endonuclease activity"/>
    <property type="evidence" value="ECO:0007669"/>
    <property type="project" value="UniProtKB-KW"/>
</dbReference>
<dbReference type="Pfam" id="PF13392">
    <property type="entry name" value="HNH_3"/>
    <property type="match status" value="1"/>
</dbReference>
<accession>A0A6M3M5L6</accession>
<dbReference type="InterPro" id="IPR044925">
    <property type="entry name" value="His-Me_finger_sf"/>
</dbReference>
<proteinExistence type="predicted"/>
<dbReference type="EMBL" id="MT143705">
    <property type="protein sequence ID" value="QJB01093.1"/>
    <property type="molecule type" value="Genomic_DNA"/>
</dbReference>
<keyword evidence="3" id="KW-0378">Hydrolase</keyword>
<protein>
    <submittedName>
        <fullName evidence="3">Putative HNH endonuclease</fullName>
    </submittedName>
</protein>
<dbReference type="Pfam" id="PF07463">
    <property type="entry name" value="NUMOD4"/>
    <property type="match status" value="1"/>
</dbReference>